<evidence type="ECO:0000259" key="5">
    <source>
        <dbReference type="Pfam" id="PF08338"/>
    </source>
</evidence>
<gene>
    <name evidence="6" type="ORF">CRI94_10085</name>
</gene>
<feature type="domain" description="NAD-dependent epimerase/dehydratase" evidence="3">
    <location>
        <begin position="164"/>
        <end position="290"/>
    </location>
</feature>
<evidence type="ECO:0000313" key="6">
    <source>
        <dbReference type="EMBL" id="PEN13644.1"/>
    </source>
</evidence>
<feature type="domain" description="DUF1731" evidence="5">
    <location>
        <begin position="409"/>
        <end position="455"/>
    </location>
</feature>
<keyword evidence="7" id="KW-1185">Reference proteome</keyword>
<dbReference type="PANTHER" id="PTHR11092">
    <property type="entry name" value="SUGAR NUCLEOTIDE EPIMERASE RELATED"/>
    <property type="match status" value="1"/>
</dbReference>
<accession>A0A2A8CYG8</accession>
<dbReference type="SUPFAM" id="SSF51735">
    <property type="entry name" value="NAD(P)-binding Rossmann-fold domains"/>
    <property type="match status" value="1"/>
</dbReference>
<dbReference type="Pfam" id="PF03364">
    <property type="entry name" value="Polyketide_cyc"/>
    <property type="match status" value="1"/>
</dbReference>
<dbReference type="EMBL" id="PDEQ01000004">
    <property type="protein sequence ID" value="PEN13644.1"/>
    <property type="molecule type" value="Genomic_DNA"/>
</dbReference>
<dbReference type="Gene3D" id="3.30.530.20">
    <property type="match status" value="1"/>
</dbReference>
<dbReference type="InterPro" id="IPR001509">
    <property type="entry name" value="Epimerase_deHydtase"/>
</dbReference>
<proteinExistence type="inferred from homology"/>
<evidence type="ECO:0000259" key="4">
    <source>
        <dbReference type="Pfam" id="PF03364"/>
    </source>
</evidence>
<name>A0A2A8CYG8_9BACT</name>
<comment type="similarity">
    <text evidence="1">Belongs to the ribosome association toxin RatA family.</text>
</comment>
<dbReference type="InterPro" id="IPR023393">
    <property type="entry name" value="START-like_dom_sf"/>
</dbReference>
<evidence type="ECO:0000256" key="1">
    <source>
        <dbReference type="ARBA" id="ARBA00008918"/>
    </source>
</evidence>
<evidence type="ECO:0000256" key="2">
    <source>
        <dbReference type="ARBA" id="ARBA00009353"/>
    </source>
</evidence>
<dbReference type="OrthoDB" id="9801773at2"/>
<comment type="similarity">
    <text evidence="2">Belongs to the NAD(P)-dependent epimerase/dehydratase family. SDR39U1 subfamily.</text>
</comment>
<dbReference type="NCBIfam" id="TIGR01777">
    <property type="entry name" value="yfcH"/>
    <property type="match status" value="1"/>
</dbReference>
<dbReference type="InterPro" id="IPR010099">
    <property type="entry name" value="SDR39U1"/>
</dbReference>
<dbReference type="PANTHER" id="PTHR11092:SF0">
    <property type="entry name" value="EPIMERASE FAMILY PROTEIN SDR39U1"/>
    <property type="match status" value="1"/>
</dbReference>
<dbReference type="Gene3D" id="3.40.50.720">
    <property type="entry name" value="NAD(P)-binding Rossmann-like Domain"/>
    <property type="match status" value="1"/>
</dbReference>
<dbReference type="RefSeq" id="WP_098075568.1">
    <property type="nucleotide sequence ID" value="NZ_PDEQ01000004.1"/>
</dbReference>
<dbReference type="Pfam" id="PF08338">
    <property type="entry name" value="DUF1731"/>
    <property type="match status" value="1"/>
</dbReference>
<dbReference type="InterPro" id="IPR005031">
    <property type="entry name" value="COQ10_START"/>
</dbReference>
<sequence length="466" mass="51411">MAMTTLRFDSEMPVSAGQLFDWHARPGAFQRLVPPWAPVRLQSYEGIREGDRAVIRVGPGPFSMKWVAEHYDVVEGRQFCDRQVSGPFAHWDHTHRMEPLSEDTSRLVDEIEFALPAGPIGSQVGRWFAEPELRRQFAYRHRVTRRDLELHNKYNPEGRSLTVAVSGASGLVGSALSAMLTTGGHTVVPLVRRGPASDDEILWDPRGGRIESEKFNRVDAVIHLAGENVFGLWTEDKKSRILTSRAVGTRLLAEGITDCENPPEVLISASAIGYYGDHGTDVITEESEPRNPGFLTEVCEAWESAADPAREAGIRVVHPRMGVILTPAGGALQLMLPAFQLGLGGRVGARDQYFPWVTLDDVIGALYHSVWSDDLVGPVNITAPDPARMEMFTETLAGVVNRPAFFNPPTPIVRTLGGEMAEEMLLKSARVLPKQLLDSEYTFAFDDLEMGLRHLTGRTKEPAGLA</sequence>
<comment type="caution">
    <text evidence="6">The sequence shown here is derived from an EMBL/GenBank/DDBJ whole genome shotgun (WGS) entry which is preliminary data.</text>
</comment>
<dbReference type="CDD" id="cd07820">
    <property type="entry name" value="SRPBCC_3"/>
    <property type="match status" value="1"/>
</dbReference>
<dbReference type="InterPro" id="IPR036291">
    <property type="entry name" value="NAD(P)-bd_dom_sf"/>
</dbReference>
<dbReference type="AlphaFoldDB" id="A0A2A8CYG8"/>
<evidence type="ECO:0000313" key="7">
    <source>
        <dbReference type="Proteomes" id="UP000220102"/>
    </source>
</evidence>
<dbReference type="Proteomes" id="UP000220102">
    <property type="component" value="Unassembled WGS sequence"/>
</dbReference>
<evidence type="ECO:0000259" key="3">
    <source>
        <dbReference type="Pfam" id="PF01370"/>
    </source>
</evidence>
<reference evidence="6 7" key="1">
    <citation type="submission" date="2017-10" db="EMBL/GenBank/DDBJ databases">
        <title>Draft genome of Longibacter Salinarum.</title>
        <authorList>
            <person name="Goh K.M."/>
            <person name="Shamsir M.S."/>
            <person name="Lim S.W."/>
        </authorList>
    </citation>
    <scope>NUCLEOTIDE SEQUENCE [LARGE SCALE GENOMIC DNA]</scope>
    <source>
        <strain evidence="6 7">KCTC 52045</strain>
    </source>
</reference>
<feature type="domain" description="Coenzyme Q-binding protein COQ10 START" evidence="4">
    <location>
        <begin position="12"/>
        <end position="132"/>
    </location>
</feature>
<organism evidence="6 7">
    <name type="scientific">Longibacter salinarum</name>
    <dbReference type="NCBI Taxonomy" id="1850348"/>
    <lineage>
        <taxon>Bacteria</taxon>
        <taxon>Pseudomonadati</taxon>
        <taxon>Rhodothermota</taxon>
        <taxon>Rhodothermia</taxon>
        <taxon>Rhodothermales</taxon>
        <taxon>Salisaetaceae</taxon>
        <taxon>Longibacter</taxon>
    </lineage>
</organism>
<protein>
    <submittedName>
        <fullName evidence="6">TIGR01777 family protein</fullName>
    </submittedName>
</protein>
<dbReference type="SUPFAM" id="SSF55961">
    <property type="entry name" value="Bet v1-like"/>
    <property type="match status" value="1"/>
</dbReference>
<dbReference type="Pfam" id="PF01370">
    <property type="entry name" value="Epimerase"/>
    <property type="match status" value="1"/>
</dbReference>
<dbReference type="InterPro" id="IPR013549">
    <property type="entry name" value="DUF1731"/>
</dbReference>